<reference evidence="3 4" key="1">
    <citation type="submission" date="2018-11" db="EMBL/GenBank/DDBJ databases">
        <authorList>
            <person name="Criscuolo A."/>
        </authorList>
    </citation>
    <scope>NUCLEOTIDE SEQUENCE [LARGE SCALE GENOMIC DNA]</scope>
    <source>
        <strain evidence="3">ACIP111625</strain>
    </source>
</reference>
<feature type="transmembrane region" description="Helical" evidence="1">
    <location>
        <begin position="27"/>
        <end position="46"/>
    </location>
</feature>
<evidence type="ECO:0000256" key="1">
    <source>
        <dbReference type="SAM" id="Phobius"/>
    </source>
</evidence>
<accession>A0A3P5XLH7</accession>
<dbReference type="Pfam" id="PF13400">
    <property type="entry name" value="Tad"/>
    <property type="match status" value="1"/>
</dbReference>
<proteinExistence type="predicted"/>
<dbReference type="Gene3D" id="3.40.50.410">
    <property type="entry name" value="von Willebrand factor, type A domain"/>
    <property type="match status" value="1"/>
</dbReference>
<feature type="domain" description="Putative Flp pilus-assembly TadG-like N-terminal" evidence="2">
    <location>
        <begin position="25"/>
        <end position="71"/>
    </location>
</feature>
<dbReference type="OrthoDB" id="7522752at2"/>
<protein>
    <submittedName>
        <fullName evidence="3">von Willebrand factor type A domain protein</fullName>
    </submittedName>
</protein>
<dbReference type="EMBL" id="UXAW01000070">
    <property type="protein sequence ID" value="VDC28586.1"/>
    <property type="molecule type" value="Genomic_DNA"/>
</dbReference>
<dbReference type="Proteomes" id="UP000277498">
    <property type="component" value="Unassembled WGS sequence"/>
</dbReference>
<sequence>MSNAFQKKSFPFGRMIHRFLREEHGAMTPYILIFIFLMLVFGGISVDVMRFEARRVAVQNTLDRATLAVANMNQVLSLSRYGSKQAHAEAIVQDHFDKAGLGSSLEYVHLDDGINYRVVEARAKVVSNNFFMSILDVPTLNTMNASQAEQRISNVEIALVLDVSGSMYNDITRITNLKSAAKDFIDMVLKNDTENKISISIVPYNGQVNLGPDIFAMYNATHKHGYANSWCLDLPPSTYTSTSLSRFTALPQTPFADAWSSTTTSGNWVALQRPAPDSVRSHLYANVWCNPVEANYVRLHSNNIPVLKSQIEGLVAIGATSIDVGMKWGTAFLDPEAQPVVASLASRGLVPTHFSNRPAPYNTPETIDKTMKVVVLMTDGENFEQERFSDSYRSGPSPIWRANQNKDKDRNFSIFHESKVDKSTSTKLCNSRPFWVPHLSAWHSRPWNGTTPSSSACYSTTAVTSDTTQQTWQQVWEAARVKWVARQLYVRAVGGSVDSWTNQIRSLTSISTMDSRLNDVCTAAKAKGILVYGIAFEAPAGGQAAIKKCVTSPESDYFYVTADNEGINIATAFTFIATNLTQLRLTQ</sequence>
<evidence type="ECO:0000313" key="3">
    <source>
        <dbReference type="EMBL" id="VDC28586.1"/>
    </source>
</evidence>
<gene>
    <name evidence="3" type="ORF">XINFAN_02164</name>
</gene>
<dbReference type="InterPro" id="IPR028087">
    <property type="entry name" value="Tad_N"/>
</dbReference>
<evidence type="ECO:0000313" key="4">
    <source>
        <dbReference type="Proteomes" id="UP000277498"/>
    </source>
</evidence>
<dbReference type="SUPFAM" id="SSF53300">
    <property type="entry name" value="vWA-like"/>
    <property type="match status" value="1"/>
</dbReference>
<dbReference type="RefSeq" id="WP_160144594.1">
    <property type="nucleotide sequence ID" value="NZ_UXAW01000070.1"/>
</dbReference>
<name>A0A3P5XLH7_9RHOB</name>
<keyword evidence="1" id="KW-1133">Transmembrane helix</keyword>
<organism evidence="3 4">
    <name type="scientific">Pseudogemmobacter humi</name>
    <dbReference type="NCBI Taxonomy" id="2483812"/>
    <lineage>
        <taxon>Bacteria</taxon>
        <taxon>Pseudomonadati</taxon>
        <taxon>Pseudomonadota</taxon>
        <taxon>Alphaproteobacteria</taxon>
        <taxon>Rhodobacterales</taxon>
        <taxon>Paracoccaceae</taxon>
        <taxon>Pseudogemmobacter</taxon>
    </lineage>
</organism>
<keyword evidence="4" id="KW-1185">Reference proteome</keyword>
<dbReference type="InterPro" id="IPR036465">
    <property type="entry name" value="vWFA_dom_sf"/>
</dbReference>
<evidence type="ECO:0000259" key="2">
    <source>
        <dbReference type="Pfam" id="PF13400"/>
    </source>
</evidence>
<keyword evidence="1" id="KW-0472">Membrane</keyword>
<keyword evidence="1" id="KW-0812">Transmembrane</keyword>
<dbReference type="AlphaFoldDB" id="A0A3P5XLH7"/>